<feature type="binding site" evidence="8">
    <location>
        <position position="345"/>
    </location>
    <ligand>
        <name>Mn(2+)</name>
        <dbReference type="ChEBI" id="CHEBI:29035"/>
        <label>1</label>
    </ligand>
</feature>
<gene>
    <name evidence="8" type="primary">pepA</name>
    <name evidence="10" type="ORF">EIC27_00635</name>
</gene>
<feature type="active site" evidence="8">
    <location>
        <position position="272"/>
    </location>
</feature>
<comment type="function">
    <text evidence="8">Presumably involved in the processing and regular turnover of intracellular proteins. Catalyzes the removal of unsubstituted N-terminal amino acids from various peptides.</text>
</comment>
<evidence type="ECO:0000256" key="1">
    <source>
        <dbReference type="ARBA" id="ARBA00000135"/>
    </source>
</evidence>
<dbReference type="NCBIfam" id="NF002077">
    <property type="entry name" value="PRK00913.2-4"/>
    <property type="match status" value="1"/>
</dbReference>
<dbReference type="InterPro" id="IPR043472">
    <property type="entry name" value="Macro_dom-like"/>
</dbReference>
<comment type="similarity">
    <text evidence="3 8">Belongs to the peptidase M17 family.</text>
</comment>
<dbReference type="Proteomes" id="UP000279470">
    <property type="component" value="Unassembled WGS sequence"/>
</dbReference>
<feature type="binding site" evidence="8">
    <location>
        <position position="345"/>
    </location>
    <ligand>
        <name>Mn(2+)</name>
        <dbReference type="ChEBI" id="CHEBI:29035"/>
        <label>2</label>
    </ligand>
</feature>
<evidence type="ECO:0000256" key="3">
    <source>
        <dbReference type="ARBA" id="ARBA00009528"/>
    </source>
</evidence>
<evidence type="ECO:0000259" key="9">
    <source>
        <dbReference type="PROSITE" id="PS00631"/>
    </source>
</evidence>
<evidence type="ECO:0000313" key="11">
    <source>
        <dbReference type="Proteomes" id="UP000279470"/>
    </source>
</evidence>
<comment type="caution">
    <text evidence="10">The sequence shown here is derived from an EMBL/GenBank/DDBJ whole genome shotgun (WGS) entry which is preliminary data.</text>
</comment>
<feature type="binding site" evidence="8">
    <location>
        <position position="343"/>
    </location>
    <ligand>
        <name>Mn(2+)</name>
        <dbReference type="ChEBI" id="CHEBI:29035"/>
        <label>1</label>
    </ligand>
</feature>
<evidence type="ECO:0000256" key="7">
    <source>
        <dbReference type="ARBA" id="ARBA00023211"/>
    </source>
</evidence>
<dbReference type="PANTHER" id="PTHR11963">
    <property type="entry name" value="LEUCINE AMINOPEPTIDASE-RELATED"/>
    <property type="match status" value="1"/>
</dbReference>
<dbReference type="InterPro" id="IPR008283">
    <property type="entry name" value="Peptidase_M17_N"/>
</dbReference>
<name>A0A429XUR0_9RICK</name>
<comment type="catalytic activity">
    <reaction evidence="1 8">
        <text>Release of an N-terminal amino acid, Xaa-|-Yaa-, in which Xaa is preferably Leu, but may be other amino acids including Pro although not Arg or Lys, and Yaa may be Pro. Amino acid amides and methyl esters are also readily hydrolyzed, but rates on arylamides are exceedingly low.</text>
        <dbReference type="EC" id="3.4.11.1"/>
    </reaction>
</comment>
<keyword evidence="4 8" id="KW-0031">Aminopeptidase</keyword>
<evidence type="ECO:0000313" key="10">
    <source>
        <dbReference type="EMBL" id="RST71887.1"/>
    </source>
</evidence>
<proteinExistence type="inferred from homology"/>
<dbReference type="InterPro" id="IPR000819">
    <property type="entry name" value="Peptidase_M17_C"/>
</dbReference>
<feature type="binding site" evidence="8">
    <location>
        <position position="265"/>
    </location>
    <ligand>
        <name>Mn(2+)</name>
        <dbReference type="ChEBI" id="CHEBI:29035"/>
        <label>1</label>
    </ligand>
</feature>
<comment type="catalytic activity">
    <reaction evidence="2 8">
        <text>Release of an N-terminal amino acid, preferentially leucine, but not glutamic or aspartic acids.</text>
        <dbReference type="EC" id="3.4.11.10"/>
    </reaction>
</comment>
<dbReference type="OrthoDB" id="9809354at2"/>
<comment type="cofactor">
    <cofactor evidence="8">
        <name>Mn(2+)</name>
        <dbReference type="ChEBI" id="CHEBI:29035"/>
    </cofactor>
    <text evidence="8">Binds 2 manganese ions per subunit.</text>
</comment>
<dbReference type="NCBIfam" id="NF002074">
    <property type="entry name" value="PRK00913.1-4"/>
    <property type="match status" value="1"/>
</dbReference>
<keyword evidence="11" id="KW-1185">Reference proteome</keyword>
<dbReference type="InterPro" id="IPR023042">
    <property type="entry name" value="Peptidase_M17_leu_NH2_pept"/>
</dbReference>
<keyword evidence="8" id="KW-0963">Cytoplasm</keyword>
<protein>
    <recommendedName>
        <fullName evidence="8">Probable cytosol aminopeptidase</fullName>
        <ecNumber evidence="8">3.4.11.1</ecNumber>
    </recommendedName>
    <alternativeName>
        <fullName evidence="8">Leucine aminopeptidase</fullName>
        <shortName evidence="8">LAP</shortName>
        <ecNumber evidence="8">3.4.11.10</ecNumber>
    </alternativeName>
    <alternativeName>
        <fullName evidence="8">Leucyl aminopeptidase</fullName>
    </alternativeName>
</protein>
<dbReference type="EC" id="3.4.11.10" evidence="8"/>
<feature type="active site" evidence="8">
    <location>
        <position position="347"/>
    </location>
</feature>
<dbReference type="Pfam" id="PF00883">
    <property type="entry name" value="Peptidase_M17"/>
    <property type="match status" value="1"/>
</dbReference>
<dbReference type="NCBIfam" id="NF002075">
    <property type="entry name" value="PRK00913.2-2"/>
    <property type="match status" value="1"/>
</dbReference>
<keyword evidence="6 8" id="KW-0378">Hydrolase</keyword>
<feature type="domain" description="Cytosol aminopeptidase" evidence="9">
    <location>
        <begin position="341"/>
        <end position="348"/>
    </location>
</feature>
<organism evidence="10 11">
    <name type="scientific">Candidatus Aquarickettsia rohweri</name>
    <dbReference type="NCBI Taxonomy" id="2602574"/>
    <lineage>
        <taxon>Bacteria</taxon>
        <taxon>Pseudomonadati</taxon>
        <taxon>Pseudomonadota</taxon>
        <taxon>Alphaproteobacteria</taxon>
        <taxon>Rickettsiales</taxon>
        <taxon>Candidatus Midichloriaceae</taxon>
        <taxon>Candidatus Aquarickettsia</taxon>
    </lineage>
</organism>
<dbReference type="PROSITE" id="PS00631">
    <property type="entry name" value="CYTOSOL_AP"/>
    <property type="match status" value="1"/>
</dbReference>
<dbReference type="Gene3D" id="3.40.630.10">
    <property type="entry name" value="Zn peptidases"/>
    <property type="match status" value="1"/>
</dbReference>
<dbReference type="EMBL" id="RXFM01000005">
    <property type="protein sequence ID" value="RST71887.1"/>
    <property type="molecule type" value="Genomic_DNA"/>
</dbReference>
<dbReference type="GO" id="GO:0030145">
    <property type="term" value="F:manganese ion binding"/>
    <property type="evidence" value="ECO:0007669"/>
    <property type="project" value="UniProtKB-UniRule"/>
</dbReference>
<dbReference type="PRINTS" id="PR00481">
    <property type="entry name" value="LAMNOPPTDASE"/>
</dbReference>
<dbReference type="Pfam" id="PF02789">
    <property type="entry name" value="Peptidase_M17_N"/>
    <property type="match status" value="1"/>
</dbReference>
<keyword evidence="5 8" id="KW-0645">Protease</keyword>
<evidence type="ECO:0000256" key="5">
    <source>
        <dbReference type="ARBA" id="ARBA00022670"/>
    </source>
</evidence>
<dbReference type="Gene3D" id="3.40.220.10">
    <property type="entry name" value="Leucine Aminopeptidase, subunit E, domain 1"/>
    <property type="match status" value="1"/>
</dbReference>
<dbReference type="PANTHER" id="PTHR11963:SF23">
    <property type="entry name" value="CYTOSOL AMINOPEPTIDASE"/>
    <property type="match status" value="1"/>
</dbReference>
<feature type="binding site" evidence="8">
    <location>
        <position position="284"/>
    </location>
    <ligand>
        <name>Mn(2+)</name>
        <dbReference type="ChEBI" id="CHEBI:29035"/>
        <label>2</label>
    </ligand>
</feature>
<feature type="binding site" evidence="8">
    <location>
        <position position="260"/>
    </location>
    <ligand>
        <name>Mn(2+)</name>
        <dbReference type="ChEBI" id="CHEBI:29035"/>
        <label>2</label>
    </ligand>
</feature>
<evidence type="ECO:0000256" key="4">
    <source>
        <dbReference type="ARBA" id="ARBA00022438"/>
    </source>
</evidence>
<comment type="subcellular location">
    <subcellularLocation>
        <location evidence="8">Cytoplasm</location>
    </subcellularLocation>
</comment>
<feature type="binding site" evidence="8">
    <location>
        <position position="265"/>
    </location>
    <ligand>
        <name>Mn(2+)</name>
        <dbReference type="ChEBI" id="CHEBI:29035"/>
        <label>2</label>
    </ligand>
</feature>
<dbReference type="HAMAP" id="MF_00181">
    <property type="entry name" value="Cytosol_peptidase_M17"/>
    <property type="match status" value="1"/>
</dbReference>
<keyword evidence="7 8" id="KW-0464">Manganese</keyword>
<dbReference type="EC" id="3.4.11.1" evidence="8"/>
<dbReference type="AlphaFoldDB" id="A0A429XUR0"/>
<evidence type="ECO:0000256" key="2">
    <source>
        <dbReference type="ARBA" id="ARBA00000967"/>
    </source>
</evidence>
<dbReference type="GO" id="GO:0070006">
    <property type="term" value="F:metalloaminopeptidase activity"/>
    <property type="evidence" value="ECO:0007669"/>
    <property type="project" value="InterPro"/>
</dbReference>
<sequence length="497" mass="55162">MEFSFNKLRHINDQISVVFLSDKNKLPKFLESNFKNITQVLKTFENFSGKYNEMFFTPVQIDGSIKKVLFCGIGEVEKLDSVKIQKLGGNIANKLNSLKAETAEIFIDNDELNNQQDFFLLNICEGIKLKNYTFDKYYVDKKEKNKIYLQNINVYADNLNVKKKFNEREKIIDSTHFVRDLVSEPGNALDPENFVLACKELENLGIKVKILDKNQLKKLGMNAILAVGQGSCSGTYAVVMEWNGLNSSKTKDRPIAFIGKGVTFDTGGINLKPSGPSITLMKYDMGGAAVVTGLIKSLAERKAKINAIGVIGLAENMPSGHAQRPGDVITSMSGQTIEVDNTDAEGRLLLADIMWYAQEKFEPKVMIDLATLTGAIVVALGHHCAGLFSNNDKLSKQLFDAGEEVGEKVWRLPLDEFYDELINSKIADIRNVGRGGAGSITAAQFLKRFVKNDCDWAHIDIAGVNWLDDGGDLSPKGATGFGVRLLNEFLIKNYEKK</sequence>
<dbReference type="InterPro" id="IPR011356">
    <property type="entry name" value="Leucine_aapep/pepB"/>
</dbReference>
<dbReference type="SUPFAM" id="SSF53187">
    <property type="entry name" value="Zn-dependent exopeptidases"/>
    <property type="match status" value="1"/>
</dbReference>
<keyword evidence="8" id="KW-0479">Metal-binding</keyword>
<dbReference type="GO" id="GO:0005737">
    <property type="term" value="C:cytoplasm"/>
    <property type="evidence" value="ECO:0007669"/>
    <property type="project" value="UniProtKB-SubCell"/>
</dbReference>
<dbReference type="SUPFAM" id="SSF52949">
    <property type="entry name" value="Macro domain-like"/>
    <property type="match status" value="1"/>
</dbReference>
<evidence type="ECO:0000256" key="6">
    <source>
        <dbReference type="ARBA" id="ARBA00022801"/>
    </source>
</evidence>
<dbReference type="GO" id="GO:0006508">
    <property type="term" value="P:proteolysis"/>
    <property type="evidence" value="ECO:0007669"/>
    <property type="project" value="UniProtKB-KW"/>
</dbReference>
<reference evidence="11" key="1">
    <citation type="submission" date="2018-11" db="EMBL/GenBank/DDBJ databases">
        <title>Phylogenetic, genomic, and biogeographic characterization of a novel and ubiquitous marine invertebrate-associated Rickettsiales parasite, Candidatus Marinoinvertebrata rohwerii, gen. nov., sp. nov.</title>
        <authorList>
            <person name="Klinges J.G."/>
            <person name="Rosales S.M."/>
            <person name="Mcminds R."/>
            <person name="Shaver E.C."/>
            <person name="Shantz A."/>
            <person name="Peters E.C."/>
            <person name="Burkepile D.E."/>
            <person name="Silliman B.R."/>
            <person name="Vega Thurber R.L."/>
        </authorList>
    </citation>
    <scope>NUCLEOTIDE SEQUENCE [LARGE SCALE GENOMIC DNA]</scope>
    <source>
        <strain evidence="11">a_cerv_44</strain>
    </source>
</reference>
<dbReference type="CDD" id="cd00433">
    <property type="entry name" value="Peptidase_M17"/>
    <property type="match status" value="1"/>
</dbReference>
<dbReference type="RefSeq" id="WP_126044233.1">
    <property type="nucleotide sequence ID" value="NZ_RXFM01000005.1"/>
</dbReference>
<evidence type="ECO:0000256" key="8">
    <source>
        <dbReference type="HAMAP-Rule" id="MF_00181"/>
    </source>
</evidence>
<accession>A0A429XUR0</accession>